<dbReference type="Pfam" id="PF00072">
    <property type="entry name" value="Response_reg"/>
    <property type="match status" value="1"/>
</dbReference>
<proteinExistence type="predicted"/>
<dbReference type="Gene3D" id="3.60.40.10">
    <property type="entry name" value="PPM-type phosphatase domain"/>
    <property type="match status" value="1"/>
</dbReference>
<dbReference type="InterPro" id="IPR036457">
    <property type="entry name" value="PPM-type-like_dom_sf"/>
</dbReference>
<evidence type="ECO:0000259" key="3">
    <source>
        <dbReference type="PROSITE" id="PS50110"/>
    </source>
</evidence>
<dbReference type="SMART" id="SM00331">
    <property type="entry name" value="PP2C_SIG"/>
    <property type="match status" value="1"/>
</dbReference>
<dbReference type="InterPro" id="IPR001789">
    <property type="entry name" value="Sig_transdc_resp-reg_receiver"/>
</dbReference>
<dbReference type="PANTHER" id="PTHR43156">
    <property type="entry name" value="STAGE II SPORULATION PROTEIN E-RELATED"/>
    <property type="match status" value="1"/>
</dbReference>
<dbReference type="GO" id="GO:0000160">
    <property type="term" value="P:phosphorelay signal transduction system"/>
    <property type="evidence" value="ECO:0007669"/>
    <property type="project" value="InterPro"/>
</dbReference>
<dbReference type="AlphaFoldDB" id="A0A1S7LCS5"/>
<keyword evidence="1" id="KW-0378">Hydrolase</keyword>
<name>A0A1S7LCS5_MAGMO</name>
<evidence type="ECO:0000313" key="4">
    <source>
        <dbReference type="EMBL" id="CRH04622.1"/>
    </source>
</evidence>
<dbReference type="PANTHER" id="PTHR43156:SF2">
    <property type="entry name" value="STAGE II SPORULATION PROTEIN E"/>
    <property type="match status" value="1"/>
</dbReference>
<gene>
    <name evidence="4" type="ORF">MAGMO_0410</name>
</gene>
<dbReference type="Gene3D" id="3.40.50.2300">
    <property type="match status" value="1"/>
</dbReference>
<dbReference type="SUPFAM" id="SSF52172">
    <property type="entry name" value="CheY-like"/>
    <property type="match status" value="1"/>
</dbReference>
<organism evidence="4">
    <name type="scientific">Magnetococcus massalia (strain MO-1)</name>
    <dbReference type="NCBI Taxonomy" id="451514"/>
    <lineage>
        <taxon>Bacteria</taxon>
        <taxon>Pseudomonadati</taxon>
        <taxon>Pseudomonadota</taxon>
        <taxon>Magnetococcia</taxon>
        <taxon>Magnetococcales</taxon>
        <taxon>Magnetococcaceae</taxon>
        <taxon>Magnetococcus</taxon>
    </lineage>
</organism>
<dbReference type="InterPro" id="IPR052016">
    <property type="entry name" value="Bact_Sigma-Reg"/>
</dbReference>
<dbReference type="PROSITE" id="PS50110">
    <property type="entry name" value="RESPONSE_REGULATORY"/>
    <property type="match status" value="1"/>
</dbReference>
<dbReference type="GO" id="GO:0016791">
    <property type="term" value="F:phosphatase activity"/>
    <property type="evidence" value="ECO:0007669"/>
    <property type="project" value="TreeGrafter"/>
</dbReference>
<reference evidence="4" key="1">
    <citation type="submission" date="2015-04" db="EMBL/GenBank/DDBJ databases">
        <authorList>
            <person name="Syromyatnikov M.Y."/>
            <person name="Popov V.N."/>
        </authorList>
    </citation>
    <scope>NUCLEOTIDE SEQUENCE</scope>
    <source>
        <strain evidence="4">MO-1</strain>
    </source>
</reference>
<feature type="domain" description="Response regulatory" evidence="3">
    <location>
        <begin position="1"/>
        <end position="117"/>
    </location>
</feature>
<evidence type="ECO:0000256" key="1">
    <source>
        <dbReference type="ARBA" id="ARBA00022801"/>
    </source>
</evidence>
<dbReference type="EMBL" id="LO017727">
    <property type="protein sequence ID" value="CRH04622.1"/>
    <property type="molecule type" value="Genomic_DNA"/>
</dbReference>
<accession>A0A1S7LCS5</accession>
<evidence type="ECO:0000256" key="2">
    <source>
        <dbReference type="PROSITE-ProRule" id="PRU00169"/>
    </source>
</evidence>
<dbReference type="InterPro" id="IPR001932">
    <property type="entry name" value="PPM-type_phosphatase-like_dom"/>
</dbReference>
<protein>
    <submittedName>
        <fullName evidence="4">Putative Response regulator protein</fullName>
    </submittedName>
</protein>
<feature type="modified residue" description="4-aspartylphosphate" evidence="2">
    <location>
        <position position="49"/>
    </location>
</feature>
<dbReference type="InterPro" id="IPR011006">
    <property type="entry name" value="CheY-like_superfamily"/>
</dbReference>
<sequence>MIVDDDPISRLHMEQFLRHQGGFEIFVADDGLAGLELFRRERPDLVLMDIVMPRMDGYEATRLIKQEVEGDRLVPVIFLTGVTDDESLSECLHCGGDDFISKPLNNTILKARMAVWIRRVDMMERIRRDRMQVEQVILRMRQEEAFDARGIEVLMSALDSTNGDIVLSASRPNGVQHLLVGDFTGHGLPAAVSGPLVSEIFYSMTARDISCTKVLQEINHKLYRKLPVEMFLAGVMLEVDRAHNSVHIWNCSMPEVYCFNRGQLRWDVHSAGLPMGVVSSIEQGLIVQHKTFAPGDRIYVGSDGICEAQSMDGEMFGMSKLQVLLTEVDRAALPISTVEKVLADFRDGAEQGDDITLVALAAQLEQEQTLALDGAAA</sequence>
<keyword evidence="2" id="KW-0597">Phosphoprotein</keyword>
<dbReference type="Pfam" id="PF07228">
    <property type="entry name" value="SpoIIE"/>
    <property type="match status" value="1"/>
</dbReference>
<dbReference type="SMART" id="SM00448">
    <property type="entry name" value="REC"/>
    <property type="match status" value="1"/>
</dbReference>
<dbReference type="CDD" id="cd17546">
    <property type="entry name" value="REC_hyHK_CKI1_RcsC-like"/>
    <property type="match status" value="1"/>
</dbReference>